<dbReference type="PANTHER" id="PTHR19297">
    <property type="entry name" value="GLYCOSYLTRANSFERASE 14 FAMILY MEMBER"/>
    <property type="match status" value="1"/>
</dbReference>
<name>A0A0M3HX20_ASCLU</name>
<evidence type="ECO:0000256" key="4">
    <source>
        <dbReference type="ARBA" id="ARBA00022679"/>
    </source>
</evidence>
<dbReference type="PANTHER" id="PTHR19297:SF185">
    <property type="entry name" value="BETA-1,3-GALACTOSYL-O-GLYCOSYL-GLYCOPROTEIN BETA-1,6-N-ACETYLGLUCOSAMINYLTRANSFERASE 3"/>
    <property type="match status" value="1"/>
</dbReference>
<comment type="subcellular location">
    <subcellularLocation>
        <location evidence="1">Membrane</location>
        <topology evidence="1">Single-pass type II membrane protein</topology>
    </subcellularLocation>
</comment>
<keyword evidence="6" id="KW-0735">Signal-anchor</keyword>
<accession>A0A0M3HX20</accession>
<dbReference type="Pfam" id="PF02485">
    <property type="entry name" value="Branch"/>
    <property type="match status" value="1"/>
</dbReference>
<evidence type="ECO:0000256" key="7">
    <source>
        <dbReference type="ARBA" id="ARBA00022989"/>
    </source>
</evidence>
<protein>
    <submittedName>
        <fullName evidence="12">DUF3800 domain-containing protein</fullName>
    </submittedName>
</protein>
<sequence>MMSAFYHPQNEYCMAVDGGSSEQFYKSMRFLEECFPNIRVMRVPKVHYCGYSVLTAVYTCLEFLAASKKKWKYYQNTSTPYGAKLFKSSLSATFSRKSANFLVQNKQARDILLYLNGTYCPDETYWTTMAGNPEKIRMPGSFDATKLFEIIQRYSKLSQRLRQRYFNAKENLRVIPYYISRFQSWQTNAWKPCKGKYVSASCVFGVDDVSSLLQRPQLVAHKFYLDFQPAAFFCVYQKVRERALYDITQFNDAPYGDLPGPRMKRGESVEEWFNATLFLA</sequence>
<comment type="similarity">
    <text evidence="10">Belongs to the glycosyltransferase 14 family.</text>
</comment>
<keyword evidence="11" id="KW-1185">Reference proteome</keyword>
<evidence type="ECO:0000313" key="11">
    <source>
        <dbReference type="Proteomes" id="UP000036681"/>
    </source>
</evidence>
<evidence type="ECO:0000256" key="6">
    <source>
        <dbReference type="ARBA" id="ARBA00022968"/>
    </source>
</evidence>
<dbReference type="GO" id="GO:0016020">
    <property type="term" value="C:membrane"/>
    <property type="evidence" value="ECO:0007669"/>
    <property type="project" value="UniProtKB-SubCell"/>
</dbReference>
<keyword evidence="9" id="KW-0325">Glycoprotein</keyword>
<evidence type="ECO:0000256" key="1">
    <source>
        <dbReference type="ARBA" id="ARBA00004606"/>
    </source>
</evidence>
<keyword evidence="4" id="KW-0808">Transferase</keyword>
<organism evidence="11 12">
    <name type="scientific">Ascaris lumbricoides</name>
    <name type="common">Giant roundworm</name>
    <dbReference type="NCBI Taxonomy" id="6252"/>
    <lineage>
        <taxon>Eukaryota</taxon>
        <taxon>Metazoa</taxon>
        <taxon>Ecdysozoa</taxon>
        <taxon>Nematoda</taxon>
        <taxon>Chromadorea</taxon>
        <taxon>Rhabditida</taxon>
        <taxon>Spirurina</taxon>
        <taxon>Ascaridomorpha</taxon>
        <taxon>Ascaridoidea</taxon>
        <taxon>Ascarididae</taxon>
        <taxon>Ascaris</taxon>
    </lineage>
</organism>
<evidence type="ECO:0000256" key="2">
    <source>
        <dbReference type="ARBA" id="ARBA00004922"/>
    </source>
</evidence>
<evidence type="ECO:0000256" key="5">
    <source>
        <dbReference type="ARBA" id="ARBA00022692"/>
    </source>
</evidence>
<comment type="pathway">
    <text evidence="2">Protein modification; protein glycosylation.</text>
</comment>
<dbReference type="InterPro" id="IPR003406">
    <property type="entry name" value="Glyco_trans_14"/>
</dbReference>
<proteinExistence type="inferred from homology"/>
<keyword evidence="3" id="KW-0328">Glycosyltransferase</keyword>
<evidence type="ECO:0000256" key="8">
    <source>
        <dbReference type="ARBA" id="ARBA00023136"/>
    </source>
</evidence>
<keyword evidence="7" id="KW-1133">Transmembrane helix</keyword>
<reference evidence="12" key="1">
    <citation type="submission" date="2017-02" db="UniProtKB">
        <authorList>
            <consortium name="WormBaseParasite"/>
        </authorList>
    </citation>
    <scope>IDENTIFICATION</scope>
</reference>
<evidence type="ECO:0000256" key="9">
    <source>
        <dbReference type="ARBA" id="ARBA00023180"/>
    </source>
</evidence>
<dbReference type="GO" id="GO:0008375">
    <property type="term" value="F:acetylglucosaminyltransferase activity"/>
    <property type="evidence" value="ECO:0007669"/>
    <property type="project" value="TreeGrafter"/>
</dbReference>
<dbReference type="WBParaSite" id="ALUE_0000778801-mRNA-1">
    <property type="protein sequence ID" value="ALUE_0000778801-mRNA-1"/>
    <property type="gene ID" value="ALUE_0000778801"/>
</dbReference>
<evidence type="ECO:0000313" key="12">
    <source>
        <dbReference type="WBParaSite" id="ALUE_0000778801-mRNA-1"/>
    </source>
</evidence>
<evidence type="ECO:0000256" key="10">
    <source>
        <dbReference type="ARBA" id="ARBA00038150"/>
    </source>
</evidence>
<dbReference type="Proteomes" id="UP000036681">
    <property type="component" value="Unplaced"/>
</dbReference>
<dbReference type="AlphaFoldDB" id="A0A0M3HX20"/>
<evidence type="ECO:0000256" key="3">
    <source>
        <dbReference type="ARBA" id="ARBA00022676"/>
    </source>
</evidence>
<keyword evidence="5" id="KW-0812">Transmembrane</keyword>
<keyword evidence="8" id="KW-0472">Membrane</keyword>